<organism evidence="3 4">
    <name type="scientific">Desulforapulum autotrophicum (strain ATCC 43914 / DSM 3382 / VKM B-1955 / HRM2)</name>
    <name type="common">Desulfobacterium autotrophicum</name>
    <dbReference type="NCBI Taxonomy" id="177437"/>
    <lineage>
        <taxon>Bacteria</taxon>
        <taxon>Pseudomonadati</taxon>
        <taxon>Thermodesulfobacteriota</taxon>
        <taxon>Desulfobacteria</taxon>
        <taxon>Desulfobacterales</taxon>
        <taxon>Desulfobacteraceae</taxon>
        <taxon>Desulforapulum</taxon>
    </lineage>
</organism>
<keyword evidence="2" id="KW-0472">Membrane</keyword>
<gene>
    <name evidence="3" type="ordered locus">HRM2_23020</name>
</gene>
<dbReference type="RefSeq" id="WP_015904165.1">
    <property type="nucleotide sequence ID" value="NC_012108.1"/>
</dbReference>
<proteinExistence type="predicted"/>
<keyword evidence="1" id="KW-0175">Coiled coil</keyword>
<dbReference type="EMBL" id="CP001087">
    <property type="protein sequence ID" value="ACN15397.1"/>
    <property type="molecule type" value="Genomic_DNA"/>
</dbReference>
<dbReference type="Proteomes" id="UP000000442">
    <property type="component" value="Chromosome"/>
</dbReference>
<sequence>MKYFPLKTALFCILFTPLLYTAVLGGLESFLGPVYQQKVENRLVGDSSVLLDGTIRIQDAVGQNIHTLLAKDFLINFFDFDVDILVTGKGGVVLFPLFEPPEIGDNGGRYTWDAAVVARQNYELLDKGLNVKITVRIDHGTLGANLILGTLIVFSLLFFYLFYKRGTAKALSDDWEKGLQMEKLKADEKAFKQILKDLEKERRELVESLKFLTASRQEEQKKASITEDDMFDEIVSLEKKLQENTKLQREKELEISELREKVDKQERRKGTSSKRHSFELSKKRFAVLYKNLDFTRRALTSIFELSDDMQLKAEELIHQLNEDMTKVIVKRKVFAGKKNKTPSFEVLFGYNGRLYFRTNEHNRCEILVVGTKNSQDRDMEFLHNL</sequence>
<dbReference type="OrthoDB" id="5412656at2"/>
<keyword evidence="4" id="KW-1185">Reference proteome</keyword>
<dbReference type="STRING" id="177437.HRM2_23020"/>
<feature type="coiled-coil region" evidence="1">
    <location>
        <begin position="181"/>
        <end position="268"/>
    </location>
</feature>
<name>C0QEQ5_DESAH</name>
<dbReference type="AlphaFoldDB" id="C0QEQ5"/>
<reference evidence="3 4" key="1">
    <citation type="journal article" date="2009" name="Environ. Microbiol.">
        <title>Genome sequence of Desulfobacterium autotrophicum HRM2, a marine sulfate reducer oxidizing organic carbon completely to carbon dioxide.</title>
        <authorList>
            <person name="Strittmatter A.W."/>
            <person name="Liesegang H."/>
            <person name="Rabus R."/>
            <person name="Decker I."/>
            <person name="Amann J."/>
            <person name="Andres S."/>
            <person name="Henne A."/>
            <person name="Fricke W.F."/>
            <person name="Martinez-Arias R."/>
            <person name="Bartels D."/>
            <person name="Goesmann A."/>
            <person name="Krause L."/>
            <person name="Puehler A."/>
            <person name="Klenk H.P."/>
            <person name="Richter M."/>
            <person name="Schuler M."/>
            <person name="Gloeckner F.O."/>
            <person name="Meyerdierks A."/>
            <person name="Gottschalk G."/>
            <person name="Amann R."/>
        </authorList>
    </citation>
    <scope>NUCLEOTIDE SEQUENCE [LARGE SCALE GENOMIC DNA]</scope>
    <source>
        <strain evidence="4">ATCC 43914 / DSM 3382 / HRM2</strain>
    </source>
</reference>
<dbReference type="eggNOG" id="ENOG502ZAU2">
    <property type="taxonomic scope" value="Bacteria"/>
</dbReference>
<evidence type="ECO:0000256" key="2">
    <source>
        <dbReference type="SAM" id="Phobius"/>
    </source>
</evidence>
<protein>
    <submittedName>
        <fullName evidence="3">Uncharacterized protein</fullName>
    </submittedName>
</protein>
<evidence type="ECO:0000313" key="4">
    <source>
        <dbReference type="Proteomes" id="UP000000442"/>
    </source>
</evidence>
<evidence type="ECO:0000256" key="1">
    <source>
        <dbReference type="SAM" id="Coils"/>
    </source>
</evidence>
<dbReference type="KEGG" id="dat:HRM2_23020"/>
<keyword evidence="2" id="KW-1133">Transmembrane helix</keyword>
<accession>C0QEQ5</accession>
<evidence type="ECO:0000313" key="3">
    <source>
        <dbReference type="EMBL" id="ACN15397.1"/>
    </source>
</evidence>
<dbReference type="HOGENOM" id="CLU_717146_0_0_7"/>
<feature type="transmembrane region" description="Helical" evidence="2">
    <location>
        <begin position="142"/>
        <end position="163"/>
    </location>
</feature>
<keyword evidence="2" id="KW-0812">Transmembrane</keyword>